<evidence type="ECO:0000313" key="4">
    <source>
        <dbReference type="Proteomes" id="UP001610335"/>
    </source>
</evidence>
<accession>A0ABR4IH97</accession>
<dbReference type="SUPFAM" id="SSF110916">
    <property type="entry name" value="Peptidyl-tRNA hydrolase domain-like"/>
    <property type="match status" value="1"/>
</dbReference>
<dbReference type="PANTHER" id="PTHR11075">
    <property type="entry name" value="PEPTIDE CHAIN RELEASE FACTOR"/>
    <property type="match status" value="1"/>
</dbReference>
<reference evidence="3 4" key="1">
    <citation type="submission" date="2024-07" db="EMBL/GenBank/DDBJ databases">
        <title>Section-level genome sequencing and comparative genomics of Aspergillus sections Usti and Cavernicolus.</title>
        <authorList>
            <consortium name="Lawrence Berkeley National Laboratory"/>
            <person name="Nybo J.L."/>
            <person name="Vesth T.C."/>
            <person name="Theobald S."/>
            <person name="Frisvad J.C."/>
            <person name="Larsen T.O."/>
            <person name="Kjaerboelling I."/>
            <person name="Rothschild-Mancinelli K."/>
            <person name="Lyhne E.K."/>
            <person name="Kogle M.E."/>
            <person name="Barry K."/>
            <person name="Clum A."/>
            <person name="Na H."/>
            <person name="Ledsgaard L."/>
            <person name="Lin J."/>
            <person name="Lipzen A."/>
            <person name="Kuo A."/>
            <person name="Riley R."/>
            <person name="Mondo S."/>
            <person name="LaButti K."/>
            <person name="Haridas S."/>
            <person name="Pangalinan J."/>
            <person name="Salamov A.A."/>
            <person name="Simmons B.A."/>
            <person name="Magnuson J.K."/>
            <person name="Chen J."/>
            <person name="Drula E."/>
            <person name="Henrissat B."/>
            <person name="Wiebenga A."/>
            <person name="Lubbers R.J."/>
            <person name="Gomes A.C."/>
            <person name="Makela M.R."/>
            <person name="Stajich J."/>
            <person name="Grigoriev I.V."/>
            <person name="Mortensen U.H."/>
            <person name="De vries R.P."/>
            <person name="Baker S.E."/>
            <person name="Andersen M.R."/>
        </authorList>
    </citation>
    <scope>NUCLEOTIDE SEQUENCE [LARGE SCALE GENOMIC DNA]</scope>
    <source>
        <strain evidence="3 4">CBS 600.67</strain>
    </source>
</reference>
<dbReference type="EMBL" id="JBFXLS010000027">
    <property type="protein sequence ID" value="KAL2826967.1"/>
    <property type="molecule type" value="Genomic_DNA"/>
</dbReference>
<evidence type="ECO:0000313" key="3">
    <source>
        <dbReference type="EMBL" id="KAL2826967.1"/>
    </source>
</evidence>
<sequence length="182" mass="20476">MFRTIPVFRCSAIIIRRSFASRPEFSSDDVTAAREWLSKLNSSTIPRHVGEISFSRSGGPGGQNVNKVNSKATLKVSLDTLLPLLPRLLHPPLQTSRYYAARTHSLVIQSEELRKQTANVDACYEKLHQLLKTTAKDLIPGETSAEQRDRVHKLKKAANESRIKEKKLHSSRKSSRRGSNDD</sequence>
<feature type="region of interest" description="Disordered" evidence="1">
    <location>
        <begin position="141"/>
        <end position="182"/>
    </location>
</feature>
<evidence type="ECO:0000256" key="1">
    <source>
        <dbReference type="SAM" id="MobiDB-lite"/>
    </source>
</evidence>
<organism evidence="3 4">
    <name type="scientific">Aspergillus cavernicola</name>
    <dbReference type="NCBI Taxonomy" id="176166"/>
    <lineage>
        <taxon>Eukaryota</taxon>
        <taxon>Fungi</taxon>
        <taxon>Dikarya</taxon>
        <taxon>Ascomycota</taxon>
        <taxon>Pezizomycotina</taxon>
        <taxon>Eurotiomycetes</taxon>
        <taxon>Eurotiomycetidae</taxon>
        <taxon>Eurotiales</taxon>
        <taxon>Aspergillaceae</taxon>
        <taxon>Aspergillus</taxon>
        <taxon>Aspergillus subgen. Nidulantes</taxon>
    </lineage>
</organism>
<dbReference type="InterPro" id="IPR000352">
    <property type="entry name" value="Pep_chain_release_fac_I"/>
</dbReference>
<protein>
    <recommendedName>
        <fullName evidence="2">Prokaryotic-type class I peptide chain release factors domain-containing protein</fullName>
    </recommendedName>
</protein>
<dbReference type="PANTHER" id="PTHR11075:SF54">
    <property type="entry name" value="LARGE RIBOSOMAL SUBUNIT PROTEIN ML62"/>
    <property type="match status" value="1"/>
</dbReference>
<dbReference type="Proteomes" id="UP001610335">
    <property type="component" value="Unassembled WGS sequence"/>
</dbReference>
<dbReference type="Gene3D" id="3.30.160.20">
    <property type="match status" value="1"/>
</dbReference>
<proteinExistence type="predicted"/>
<feature type="domain" description="Prokaryotic-type class I peptide chain release factors" evidence="2">
    <location>
        <begin position="44"/>
        <end position="173"/>
    </location>
</feature>
<dbReference type="InterPro" id="IPR052104">
    <property type="entry name" value="Mito_Release_Factor_mL62"/>
</dbReference>
<keyword evidence="4" id="KW-1185">Reference proteome</keyword>
<evidence type="ECO:0000259" key="2">
    <source>
        <dbReference type="Pfam" id="PF00472"/>
    </source>
</evidence>
<gene>
    <name evidence="3" type="ORF">BDW59DRAFT_59000</name>
</gene>
<comment type="caution">
    <text evidence="3">The sequence shown here is derived from an EMBL/GenBank/DDBJ whole genome shotgun (WGS) entry which is preliminary data.</text>
</comment>
<feature type="compositionally biased region" description="Basic residues" evidence="1">
    <location>
        <begin position="164"/>
        <end position="176"/>
    </location>
</feature>
<dbReference type="Pfam" id="PF00472">
    <property type="entry name" value="RF-1"/>
    <property type="match status" value="1"/>
</dbReference>
<name>A0ABR4IH97_9EURO</name>